<dbReference type="EMBL" id="LXQA010088373">
    <property type="protein sequence ID" value="MCI13473.1"/>
    <property type="molecule type" value="Genomic_DNA"/>
</dbReference>
<reference evidence="1 2" key="1">
    <citation type="journal article" date="2018" name="Front. Plant Sci.">
        <title>Red Clover (Trifolium pratense) and Zigzag Clover (T. medium) - A Picture of Genomic Similarities and Differences.</title>
        <authorList>
            <person name="Dluhosova J."/>
            <person name="Istvanek J."/>
            <person name="Nedelnik J."/>
            <person name="Repkova J."/>
        </authorList>
    </citation>
    <scope>NUCLEOTIDE SEQUENCE [LARGE SCALE GENOMIC DNA]</scope>
    <source>
        <strain evidence="2">cv. 10/8</strain>
        <tissue evidence="1">Leaf</tissue>
    </source>
</reference>
<proteinExistence type="predicted"/>
<evidence type="ECO:0000313" key="2">
    <source>
        <dbReference type="Proteomes" id="UP000265520"/>
    </source>
</evidence>
<organism evidence="1 2">
    <name type="scientific">Trifolium medium</name>
    <dbReference type="NCBI Taxonomy" id="97028"/>
    <lineage>
        <taxon>Eukaryota</taxon>
        <taxon>Viridiplantae</taxon>
        <taxon>Streptophyta</taxon>
        <taxon>Embryophyta</taxon>
        <taxon>Tracheophyta</taxon>
        <taxon>Spermatophyta</taxon>
        <taxon>Magnoliopsida</taxon>
        <taxon>eudicotyledons</taxon>
        <taxon>Gunneridae</taxon>
        <taxon>Pentapetalae</taxon>
        <taxon>rosids</taxon>
        <taxon>fabids</taxon>
        <taxon>Fabales</taxon>
        <taxon>Fabaceae</taxon>
        <taxon>Papilionoideae</taxon>
        <taxon>50 kb inversion clade</taxon>
        <taxon>NPAAA clade</taxon>
        <taxon>Hologalegina</taxon>
        <taxon>IRL clade</taxon>
        <taxon>Trifolieae</taxon>
        <taxon>Trifolium</taxon>
    </lineage>
</organism>
<feature type="non-terminal residue" evidence="1">
    <location>
        <position position="1"/>
    </location>
</feature>
<comment type="caution">
    <text evidence="1">The sequence shown here is derived from an EMBL/GenBank/DDBJ whole genome shotgun (WGS) entry which is preliminary data.</text>
</comment>
<protein>
    <submittedName>
        <fullName evidence="1">Agamous-like MADS-box protein AGL62-like</fullName>
    </submittedName>
</protein>
<sequence length="59" mass="6693">EEEKNSQAINDEAEKTGSAFPWWGNSIDNMGLESLEEIKDSLEKLKLNLILNLDAKKLM</sequence>
<accession>A0A392PN00</accession>
<dbReference type="Proteomes" id="UP000265520">
    <property type="component" value="Unassembled WGS sequence"/>
</dbReference>
<keyword evidence="2" id="KW-1185">Reference proteome</keyword>
<dbReference type="AlphaFoldDB" id="A0A392PN00"/>
<name>A0A392PN00_9FABA</name>
<evidence type="ECO:0000313" key="1">
    <source>
        <dbReference type="EMBL" id="MCI13473.1"/>
    </source>
</evidence>